<protein>
    <recommendedName>
        <fullName evidence="4">Zinc finger PHD-type domain-containing protein</fullName>
    </recommendedName>
</protein>
<evidence type="ECO:0000313" key="5">
    <source>
        <dbReference type="EMBL" id="KAK3048328.1"/>
    </source>
</evidence>
<dbReference type="Pfam" id="PF00628">
    <property type="entry name" value="PHD"/>
    <property type="match status" value="1"/>
</dbReference>
<proteinExistence type="predicted"/>
<accession>A0AAJ0D7W5</accession>
<dbReference type="InterPro" id="IPR011333">
    <property type="entry name" value="SKP1/BTB/POZ_sf"/>
</dbReference>
<evidence type="ECO:0000256" key="2">
    <source>
        <dbReference type="ARBA" id="ARBA00022771"/>
    </source>
</evidence>
<evidence type="ECO:0000256" key="1">
    <source>
        <dbReference type="ARBA" id="ARBA00022723"/>
    </source>
</evidence>
<keyword evidence="2" id="KW-0863">Zinc-finger</keyword>
<dbReference type="Gene3D" id="3.30.40.10">
    <property type="entry name" value="Zinc/RING finger domain, C3HC4 (zinc finger)"/>
    <property type="match status" value="1"/>
</dbReference>
<reference evidence="5" key="1">
    <citation type="submission" date="2023-04" db="EMBL/GenBank/DDBJ databases">
        <title>Black Yeasts Isolated from many extreme environments.</title>
        <authorList>
            <person name="Coleine C."/>
            <person name="Stajich J.E."/>
            <person name="Selbmann L."/>
        </authorList>
    </citation>
    <scope>NUCLEOTIDE SEQUENCE</scope>
    <source>
        <strain evidence="5">CCFEE 5312</strain>
    </source>
</reference>
<keyword evidence="3" id="KW-0862">Zinc</keyword>
<dbReference type="SMART" id="SM00249">
    <property type="entry name" value="PHD"/>
    <property type="match status" value="1"/>
</dbReference>
<dbReference type="InterPro" id="IPR019787">
    <property type="entry name" value="Znf_PHD-finger"/>
</dbReference>
<dbReference type="InterPro" id="IPR001965">
    <property type="entry name" value="Znf_PHD"/>
</dbReference>
<name>A0AAJ0D7W5_9PEZI</name>
<evidence type="ECO:0000313" key="6">
    <source>
        <dbReference type="Proteomes" id="UP001271007"/>
    </source>
</evidence>
<dbReference type="Gene3D" id="3.30.710.10">
    <property type="entry name" value="Potassium Channel Kv1.1, Chain A"/>
    <property type="match status" value="1"/>
</dbReference>
<dbReference type="GO" id="GO:0008270">
    <property type="term" value="F:zinc ion binding"/>
    <property type="evidence" value="ECO:0007669"/>
    <property type="project" value="UniProtKB-KW"/>
</dbReference>
<dbReference type="InterPro" id="IPR019786">
    <property type="entry name" value="Zinc_finger_PHD-type_CS"/>
</dbReference>
<sequence length="309" mass="33956">MASFLKWFQDGYKNGKFTDIVIVASDGGETKVHDTMLEGRCPELKAQAVEVSEGRNRLSETGDVVTKLLDWVYEVEWTPVALTAPTNAGVVAAADLKLVTQIIILAAKYRFSTAREEADGRKELHSLALRRGEATINALAGLSDLLACLRELSETAIPEKILHHLADKIQEAYDARSVQSVAAKRKADGDEGVSAKQAKTLEGGAHAVGVDEDTKAATARTAAPPTTADVATIMAPNPASYEPERMCICFAANNTEHLVQCLGCDKWFHPKCVRRSHYKDTTWHSKPLWAFEKDVLYYSRNPFSCWNCS</sequence>
<evidence type="ECO:0000256" key="3">
    <source>
        <dbReference type="ARBA" id="ARBA00022833"/>
    </source>
</evidence>
<dbReference type="InterPro" id="IPR011011">
    <property type="entry name" value="Znf_FYVE_PHD"/>
</dbReference>
<comment type="caution">
    <text evidence="5">The sequence shown here is derived from an EMBL/GenBank/DDBJ whole genome shotgun (WGS) entry which is preliminary data.</text>
</comment>
<dbReference type="PROSITE" id="PS01359">
    <property type="entry name" value="ZF_PHD_1"/>
    <property type="match status" value="1"/>
</dbReference>
<evidence type="ECO:0000259" key="4">
    <source>
        <dbReference type="SMART" id="SM00249"/>
    </source>
</evidence>
<dbReference type="AlphaFoldDB" id="A0AAJ0D7W5"/>
<dbReference type="Proteomes" id="UP001271007">
    <property type="component" value="Unassembled WGS sequence"/>
</dbReference>
<dbReference type="SUPFAM" id="SSF57903">
    <property type="entry name" value="FYVE/PHD zinc finger"/>
    <property type="match status" value="1"/>
</dbReference>
<feature type="domain" description="Zinc finger PHD-type" evidence="4">
    <location>
        <begin position="246"/>
        <end position="309"/>
    </location>
</feature>
<dbReference type="InterPro" id="IPR013083">
    <property type="entry name" value="Znf_RING/FYVE/PHD"/>
</dbReference>
<keyword evidence="1" id="KW-0479">Metal-binding</keyword>
<gene>
    <name evidence="5" type="ORF">LTR09_010321</name>
</gene>
<dbReference type="EMBL" id="JAWDJX010000050">
    <property type="protein sequence ID" value="KAK3048328.1"/>
    <property type="molecule type" value="Genomic_DNA"/>
</dbReference>
<keyword evidence="6" id="KW-1185">Reference proteome</keyword>
<organism evidence="5 6">
    <name type="scientific">Extremus antarcticus</name>
    <dbReference type="NCBI Taxonomy" id="702011"/>
    <lineage>
        <taxon>Eukaryota</taxon>
        <taxon>Fungi</taxon>
        <taxon>Dikarya</taxon>
        <taxon>Ascomycota</taxon>
        <taxon>Pezizomycotina</taxon>
        <taxon>Dothideomycetes</taxon>
        <taxon>Dothideomycetidae</taxon>
        <taxon>Mycosphaerellales</taxon>
        <taxon>Extremaceae</taxon>
        <taxon>Extremus</taxon>
    </lineage>
</organism>